<evidence type="ECO:0000259" key="9">
    <source>
        <dbReference type="SMART" id="SM00481"/>
    </source>
</evidence>
<dbReference type="Proteomes" id="UP000179227">
    <property type="component" value="Unassembled WGS sequence"/>
</dbReference>
<dbReference type="CDD" id="cd04485">
    <property type="entry name" value="DnaE_OBF"/>
    <property type="match status" value="1"/>
</dbReference>
<evidence type="ECO:0000256" key="1">
    <source>
        <dbReference type="ARBA" id="ARBA00004496"/>
    </source>
</evidence>
<dbReference type="Pfam" id="PF02811">
    <property type="entry name" value="PHP"/>
    <property type="match status" value="1"/>
</dbReference>
<gene>
    <name evidence="10" type="ORF">A3A60_02490</name>
</gene>
<keyword evidence="7" id="KW-0239">DNA-directed DNA polymerase</keyword>
<dbReference type="InterPro" id="IPR041931">
    <property type="entry name" value="DNA_pol3_alpha_thumb_dom"/>
</dbReference>
<dbReference type="EC" id="2.7.7.7" evidence="2"/>
<dbReference type="Gene3D" id="3.20.20.140">
    <property type="entry name" value="Metal-dependent hydrolases"/>
    <property type="match status" value="1"/>
</dbReference>
<dbReference type="Pfam" id="PF01336">
    <property type="entry name" value="tRNA_anti-codon"/>
    <property type="match status" value="1"/>
</dbReference>
<dbReference type="Pfam" id="PF14579">
    <property type="entry name" value="HHH_6"/>
    <property type="match status" value="1"/>
</dbReference>
<evidence type="ECO:0000256" key="5">
    <source>
        <dbReference type="ARBA" id="ARBA00022695"/>
    </source>
</evidence>
<evidence type="ECO:0000256" key="7">
    <source>
        <dbReference type="ARBA" id="ARBA00022932"/>
    </source>
</evidence>
<evidence type="ECO:0000313" key="10">
    <source>
        <dbReference type="EMBL" id="OGE10825.1"/>
    </source>
</evidence>
<evidence type="ECO:0000256" key="3">
    <source>
        <dbReference type="ARBA" id="ARBA00019114"/>
    </source>
</evidence>
<keyword evidence="5" id="KW-0548">Nucleotidyltransferase</keyword>
<dbReference type="Gene3D" id="1.10.150.870">
    <property type="match status" value="1"/>
</dbReference>
<comment type="catalytic activity">
    <reaction evidence="8">
        <text>DNA(n) + a 2'-deoxyribonucleoside 5'-triphosphate = DNA(n+1) + diphosphate</text>
        <dbReference type="Rhea" id="RHEA:22508"/>
        <dbReference type="Rhea" id="RHEA-COMP:17339"/>
        <dbReference type="Rhea" id="RHEA-COMP:17340"/>
        <dbReference type="ChEBI" id="CHEBI:33019"/>
        <dbReference type="ChEBI" id="CHEBI:61560"/>
        <dbReference type="ChEBI" id="CHEBI:173112"/>
        <dbReference type="EC" id="2.7.7.7"/>
    </reaction>
</comment>
<dbReference type="PANTHER" id="PTHR32294">
    <property type="entry name" value="DNA POLYMERASE III SUBUNIT ALPHA"/>
    <property type="match status" value="1"/>
</dbReference>
<keyword evidence="6" id="KW-0235">DNA replication</keyword>
<name>A0A1F5I3H0_9BACT</name>
<dbReference type="InterPro" id="IPR004365">
    <property type="entry name" value="NA-bd_OB_tRNA"/>
</dbReference>
<dbReference type="EMBL" id="MFBS01000006">
    <property type="protein sequence ID" value="OGE10825.1"/>
    <property type="molecule type" value="Genomic_DNA"/>
</dbReference>
<dbReference type="NCBIfam" id="NF004226">
    <property type="entry name" value="PRK05673.1"/>
    <property type="match status" value="1"/>
</dbReference>
<evidence type="ECO:0000256" key="8">
    <source>
        <dbReference type="ARBA" id="ARBA00049244"/>
    </source>
</evidence>
<protein>
    <recommendedName>
        <fullName evidence="3">DNA polymerase III subunit alpha</fullName>
        <ecNumber evidence="2">2.7.7.7</ecNumber>
    </recommendedName>
</protein>
<dbReference type="InterPro" id="IPR011708">
    <property type="entry name" value="DNA_pol3_alpha_NTPase_dom"/>
</dbReference>
<evidence type="ECO:0000256" key="2">
    <source>
        <dbReference type="ARBA" id="ARBA00012417"/>
    </source>
</evidence>
<comment type="subcellular location">
    <subcellularLocation>
        <location evidence="1">Cytoplasm</location>
    </subcellularLocation>
</comment>
<dbReference type="GO" id="GO:0003676">
    <property type="term" value="F:nucleic acid binding"/>
    <property type="evidence" value="ECO:0007669"/>
    <property type="project" value="InterPro"/>
</dbReference>
<dbReference type="InterPro" id="IPR004013">
    <property type="entry name" value="PHP_dom"/>
</dbReference>
<dbReference type="GO" id="GO:0008408">
    <property type="term" value="F:3'-5' exonuclease activity"/>
    <property type="evidence" value="ECO:0007669"/>
    <property type="project" value="InterPro"/>
</dbReference>
<dbReference type="AlphaFoldDB" id="A0A1F5I3H0"/>
<dbReference type="InterPro" id="IPR040982">
    <property type="entry name" value="DNA_pol3_finger"/>
</dbReference>
<dbReference type="Gene3D" id="1.10.10.1600">
    <property type="entry name" value="Bacterial DNA polymerase III alpha subunit, thumb domain"/>
    <property type="match status" value="1"/>
</dbReference>
<dbReference type="GO" id="GO:0005737">
    <property type="term" value="C:cytoplasm"/>
    <property type="evidence" value="ECO:0007669"/>
    <property type="project" value="UniProtKB-SubCell"/>
</dbReference>
<dbReference type="InterPro" id="IPR012340">
    <property type="entry name" value="NA-bd_OB-fold"/>
</dbReference>
<evidence type="ECO:0000313" key="11">
    <source>
        <dbReference type="Proteomes" id="UP000179227"/>
    </source>
</evidence>
<dbReference type="STRING" id="1797729.A3A60_02490"/>
<dbReference type="GO" id="GO:0003887">
    <property type="term" value="F:DNA-directed DNA polymerase activity"/>
    <property type="evidence" value="ECO:0007669"/>
    <property type="project" value="UniProtKB-KW"/>
</dbReference>
<evidence type="ECO:0000256" key="6">
    <source>
        <dbReference type="ARBA" id="ARBA00022705"/>
    </source>
</evidence>
<dbReference type="Pfam" id="PF07733">
    <property type="entry name" value="DNA_pol3_alpha"/>
    <property type="match status" value="1"/>
</dbReference>
<organism evidence="10 11">
    <name type="scientific">Candidatus Curtissbacteria bacterium RIFCSPLOWO2_01_FULL_42_26</name>
    <dbReference type="NCBI Taxonomy" id="1797729"/>
    <lineage>
        <taxon>Bacteria</taxon>
        <taxon>Candidatus Curtissiibacteriota</taxon>
    </lineage>
</organism>
<dbReference type="SUPFAM" id="SSF89550">
    <property type="entry name" value="PHP domain-like"/>
    <property type="match status" value="1"/>
</dbReference>
<feature type="domain" description="Polymerase/histidinol phosphatase N-terminal" evidence="9">
    <location>
        <begin position="5"/>
        <end position="72"/>
    </location>
</feature>
<reference evidence="10 11" key="1">
    <citation type="journal article" date="2016" name="Nat. Commun.">
        <title>Thousands of microbial genomes shed light on interconnected biogeochemical processes in an aquifer system.</title>
        <authorList>
            <person name="Anantharaman K."/>
            <person name="Brown C.T."/>
            <person name="Hug L.A."/>
            <person name="Sharon I."/>
            <person name="Castelle C.J."/>
            <person name="Probst A.J."/>
            <person name="Thomas B.C."/>
            <person name="Singh A."/>
            <person name="Wilkins M.J."/>
            <person name="Karaoz U."/>
            <person name="Brodie E.L."/>
            <person name="Williams K.H."/>
            <person name="Hubbard S.S."/>
            <person name="Banfield J.F."/>
        </authorList>
    </citation>
    <scope>NUCLEOTIDE SEQUENCE [LARGE SCALE GENOMIC DNA]</scope>
</reference>
<dbReference type="GO" id="GO:0006260">
    <property type="term" value="P:DNA replication"/>
    <property type="evidence" value="ECO:0007669"/>
    <property type="project" value="UniProtKB-KW"/>
</dbReference>
<dbReference type="InterPro" id="IPR004805">
    <property type="entry name" value="DnaE2/DnaE/PolC"/>
</dbReference>
<dbReference type="InterPro" id="IPR016195">
    <property type="entry name" value="Pol/histidinol_Pase-like"/>
</dbReference>
<comment type="caution">
    <text evidence="10">The sequence shown here is derived from an EMBL/GenBank/DDBJ whole genome shotgun (WGS) entry which is preliminary data.</text>
</comment>
<dbReference type="SMART" id="SM00481">
    <property type="entry name" value="POLIIIAc"/>
    <property type="match status" value="1"/>
</dbReference>
<dbReference type="Gene3D" id="2.40.50.140">
    <property type="entry name" value="Nucleic acid-binding proteins"/>
    <property type="match status" value="1"/>
</dbReference>
<dbReference type="PANTHER" id="PTHR32294:SF0">
    <property type="entry name" value="DNA POLYMERASE III SUBUNIT ALPHA"/>
    <property type="match status" value="1"/>
</dbReference>
<sequence length="1181" mass="132219">MSKFVHLHVHTEYSLLDGLSKIPKLVSQAKIMGMDSLAITDHGGLYGAIKFYKECKKEGINPVIGCEMYIAKGSMHEKTAGRDNENFHLTVLAKDYEGYKNLMKLVSLSHLEGFYYRPRIDKETLAKYSRGLIALSGCNSSEISKALVEGNFKNAQKLAKTYAQIFDKGNFFLETQRHLYEKFKTTYEAGSEIYTQLSQMADEEKKLIEGVKKLAKATNLKMAATGDVHYVMQTDAQAQDAIVCIQTGKNLSDIKRLRMIDSPTFYLKSAEEMNELFADNPKAVTNTIEIAKNIHIEIPLGIVAFPHFEVPGSKTADEYLKEISFARIKDQVETVTKEIKERLEYELSIIAKKSYSTYFLVVADFVNWARKQKIISTTRGSASGSLVSYAIGITNVNPLDFKLPFERFLNLYRPTLPDIDVDFEDTRRDEVIAYVRAKYGENKVAQIGTFGTMMARAAVRDVARVLGWPYTKADRIAKMVPIGFQGFHMSLDIAKKQNRELSALYNTDSEVKELLDLAEKVEGNARHVSVHAAGVVISPQDLVNFAPLQMETKGAKIITQYDMHDIEEVGLVKMDFLGIRNLSILGEAVKIVEKTRGIKIDLNEISLTDMKAFEIMAKGETMGLFQLSGSGMTRYLKELKPTNIFDIMAMISLFRPGPMNSIPEFIERKHNANKIKYYDARMENYLDQSYGVIVYQDDVLLTAINIAEYSWEEADNFRKAIGKKIPAEMAKQREKFVSGCVKNGMTSAKAEELFKLIEPFAAYGFNKAHAASYAIIAYQTAYMKANFPVEFMTAVMTAEADDPDKIAAAVDECSKMNIVVLPPDINASQTGFTIEAITQKTYPKKKKTQSIRFGFSAIKNVGNVAMNAIISEREEHGAFKNLDDFVRRVNLRVVNRKTLESLIKAGAMDAFGKRNAMLKVLDEIKSSGASISKTIASGQSSLFDEKEMKLRSQAPSSITAILTSTEEAPKEEILSWERELLGFYLTEHPLTKVSQILEKIVSVKIGEIDLLVHERSQLKLGGIVISIRRTLTKVRKEEMCFLKLQDTTGSIEIVVFPGVYSEARDILTTDKIIIVSGKVESNEETPVLIAEKISLLEQIQDSQKASNTEAFEVIIPSSADRILISKVYEVLKGSPGEISTYLVLPGNDSLARKIPIPFGIQKTTELETQLRNLGCRVLKSN</sequence>
<accession>A0A1F5I3H0</accession>
<dbReference type="CDD" id="cd12113">
    <property type="entry name" value="PHP_PolIIIA_DnaE3"/>
    <property type="match status" value="1"/>
</dbReference>
<keyword evidence="4" id="KW-0808">Transferase</keyword>
<evidence type="ECO:0000256" key="4">
    <source>
        <dbReference type="ARBA" id="ARBA00022679"/>
    </source>
</evidence>
<dbReference type="InterPro" id="IPR029460">
    <property type="entry name" value="DNAPol_HHH"/>
</dbReference>
<dbReference type="InterPro" id="IPR003141">
    <property type="entry name" value="Pol/His_phosphatase_N"/>
</dbReference>
<proteinExistence type="predicted"/>
<dbReference type="NCBIfam" id="TIGR00594">
    <property type="entry name" value="polc"/>
    <property type="match status" value="1"/>
</dbReference>
<dbReference type="Pfam" id="PF17657">
    <property type="entry name" value="DNA_pol3_finger"/>
    <property type="match status" value="1"/>
</dbReference>